<dbReference type="Proteomes" id="UP000076079">
    <property type="component" value="Chromosome"/>
</dbReference>
<reference evidence="2 3" key="1">
    <citation type="journal article" date="2016" name="Genome Announc.">
        <title>First Complete Genome Sequence of a Subdivision 6 Acidobacterium Strain.</title>
        <authorList>
            <person name="Huang S."/>
            <person name="Vieira S."/>
            <person name="Bunk B."/>
            <person name="Riedel T."/>
            <person name="Sproer C."/>
            <person name="Overmann J."/>
        </authorList>
    </citation>
    <scope>NUCLEOTIDE SEQUENCE [LARGE SCALE GENOMIC DNA]</scope>
    <source>
        <strain evidence="3">DSM 100886 HEG_-6_39</strain>
    </source>
</reference>
<dbReference type="Pfam" id="PF07485">
    <property type="entry name" value="DUF1529"/>
    <property type="match status" value="2"/>
</dbReference>
<keyword evidence="1" id="KW-0732">Signal</keyword>
<evidence type="ECO:0000313" key="2">
    <source>
        <dbReference type="EMBL" id="AMY08337.1"/>
    </source>
</evidence>
<feature type="signal peptide" evidence="1">
    <location>
        <begin position="1"/>
        <end position="23"/>
    </location>
</feature>
<reference evidence="3" key="2">
    <citation type="submission" date="2016-04" db="EMBL/GenBank/DDBJ databases">
        <title>First Complete Genome Sequence of a Subdivision 6 Acidobacterium.</title>
        <authorList>
            <person name="Huang S."/>
            <person name="Vieira S."/>
            <person name="Bunk B."/>
            <person name="Riedel T."/>
            <person name="Sproeer C."/>
            <person name="Overmann J."/>
        </authorList>
    </citation>
    <scope>NUCLEOTIDE SEQUENCE [LARGE SCALE GENOMIC DNA]</scope>
    <source>
        <strain evidence="3">DSM 100886 HEG_-6_39</strain>
    </source>
</reference>
<feature type="chain" id="PRO_5007511394" description="DUF1259 domain-containing protein" evidence="1">
    <location>
        <begin position="24"/>
        <end position="303"/>
    </location>
</feature>
<dbReference type="EMBL" id="CP015136">
    <property type="protein sequence ID" value="AMY08337.1"/>
    <property type="molecule type" value="Genomic_DNA"/>
</dbReference>
<dbReference type="OrthoDB" id="4687120at2"/>
<organism evidence="2 3">
    <name type="scientific">Luteitalea pratensis</name>
    <dbReference type="NCBI Taxonomy" id="1855912"/>
    <lineage>
        <taxon>Bacteria</taxon>
        <taxon>Pseudomonadati</taxon>
        <taxon>Acidobacteriota</taxon>
        <taxon>Vicinamibacteria</taxon>
        <taxon>Vicinamibacterales</taxon>
        <taxon>Vicinamibacteraceae</taxon>
        <taxon>Luteitalea</taxon>
    </lineage>
</organism>
<accession>A0A143PIF6</accession>
<evidence type="ECO:0000256" key="1">
    <source>
        <dbReference type="SAM" id="SignalP"/>
    </source>
</evidence>
<proteinExistence type="predicted"/>
<keyword evidence="3" id="KW-1185">Reference proteome</keyword>
<evidence type="ECO:0000313" key="3">
    <source>
        <dbReference type="Proteomes" id="UP000076079"/>
    </source>
</evidence>
<dbReference type="AlphaFoldDB" id="A0A143PIF6"/>
<protein>
    <recommendedName>
        <fullName evidence="4">DUF1259 domain-containing protein</fullName>
    </recommendedName>
</protein>
<dbReference type="PATRIC" id="fig|1813736.3.peg.1589"/>
<dbReference type="STRING" id="1855912.LuPra_01531"/>
<evidence type="ECO:0008006" key="4">
    <source>
        <dbReference type="Google" id="ProtNLM"/>
    </source>
</evidence>
<gene>
    <name evidence="2" type="ORF">LuPra_01531</name>
</gene>
<name>A0A143PIF6_LUTPR</name>
<dbReference type="InterPro" id="IPR011094">
    <property type="entry name" value="Uncharacterised_LppY/LpqO"/>
</dbReference>
<sequence length="303" mass="31929" precursor="true">MRKTGWTCGAVLLTLALVSAAEGQDMPADYKAAMTTLGRSGDFKDGVLKVNIPRTDLKVTIHERPVPTPLGFGGWVAMTRGDGGHEVLMGDLVLTEDEVNPVMSALLDNGIDVTALHNHFFWEQPRIFYMHLHGMGTAAELATRLKPAMALIDKAMRAAPQGPAAAAPAPTGVTAATVAGIIGHQGEQSGPVYKITIGRPDITVREHGALINARMGLNTWAAFAGSDSEALVAGDVAMLAQEVTPVLKALRASGIDVVSIHHHMTATQPDVYFLHYLGSGPADKLARGVRAALDLLGKPAPKS</sequence>
<dbReference type="KEGG" id="abac:LuPra_01531"/>